<gene>
    <name evidence="2" type="ORF">DFH05DRAFT_1467392</name>
</gene>
<dbReference type="AlphaFoldDB" id="A0A9W8U2M1"/>
<keyword evidence="3" id="KW-1185">Reference proteome</keyword>
<feature type="region of interest" description="Disordered" evidence="1">
    <location>
        <begin position="1"/>
        <end position="22"/>
    </location>
</feature>
<comment type="caution">
    <text evidence="2">The sequence shown here is derived from an EMBL/GenBank/DDBJ whole genome shotgun (WGS) entry which is preliminary data.</text>
</comment>
<feature type="compositionally biased region" description="Basic residues" evidence="1">
    <location>
        <begin position="118"/>
        <end position="128"/>
    </location>
</feature>
<dbReference type="Proteomes" id="UP001142393">
    <property type="component" value="Unassembled WGS sequence"/>
</dbReference>
<feature type="compositionally biased region" description="Basic and acidic residues" evidence="1">
    <location>
        <begin position="95"/>
        <end position="109"/>
    </location>
</feature>
<accession>A0A9W8U2M1</accession>
<dbReference type="EMBL" id="JANVFU010000001">
    <property type="protein sequence ID" value="KAJ3750471.1"/>
    <property type="molecule type" value="Genomic_DNA"/>
</dbReference>
<name>A0A9W8U2M1_9AGAR</name>
<feature type="compositionally biased region" description="Low complexity" evidence="1">
    <location>
        <begin position="156"/>
        <end position="171"/>
    </location>
</feature>
<evidence type="ECO:0000313" key="2">
    <source>
        <dbReference type="EMBL" id="KAJ3750471.1"/>
    </source>
</evidence>
<protein>
    <submittedName>
        <fullName evidence="2">Uncharacterized protein</fullName>
    </submittedName>
</protein>
<reference evidence="2 3" key="1">
    <citation type="journal article" date="2023" name="Proc. Natl. Acad. Sci. U.S.A.">
        <title>A global phylogenomic analysis of the shiitake genus Lentinula.</title>
        <authorList>
            <person name="Sierra-Patev S."/>
            <person name="Min B."/>
            <person name="Naranjo-Ortiz M."/>
            <person name="Looney B."/>
            <person name="Konkel Z."/>
            <person name="Slot J.C."/>
            <person name="Sakamoto Y."/>
            <person name="Steenwyk J.L."/>
            <person name="Rokas A."/>
            <person name="Carro J."/>
            <person name="Camarero S."/>
            <person name="Ferreira P."/>
            <person name="Molpeceres G."/>
            <person name="Ruiz-Duenas F.J."/>
            <person name="Serrano A."/>
            <person name="Henrissat B."/>
            <person name="Drula E."/>
            <person name="Hughes K.W."/>
            <person name="Mata J.L."/>
            <person name="Ishikawa N.K."/>
            <person name="Vargas-Isla R."/>
            <person name="Ushijima S."/>
            <person name="Smith C.A."/>
            <person name="Donoghue J."/>
            <person name="Ahrendt S."/>
            <person name="Andreopoulos W."/>
            <person name="He G."/>
            <person name="LaButti K."/>
            <person name="Lipzen A."/>
            <person name="Ng V."/>
            <person name="Riley R."/>
            <person name="Sandor L."/>
            <person name="Barry K."/>
            <person name="Martinez A.T."/>
            <person name="Xiao Y."/>
            <person name="Gibbons J.G."/>
            <person name="Terashima K."/>
            <person name="Grigoriev I.V."/>
            <person name="Hibbett D."/>
        </authorList>
    </citation>
    <scope>NUCLEOTIDE SEQUENCE [LARGE SCALE GENOMIC DNA]</scope>
    <source>
        <strain evidence="2 3">TFB7810</strain>
    </source>
</reference>
<organism evidence="2 3">
    <name type="scientific">Lentinula detonsa</name>
    <dbReference type="NCBI Taxonomy" id="2804962"/>
    <lineage>
        <taxon>Eukaryota</taxon>
        <taxon>Fungi</taxon>
        <taxon>Dikarya</taxon>
        <taxon>Basidiomycota</taxon>
        <taxon>Agaricomycotina</taxon>
        <taxon>Agaricomycetes</taxon>
        <taxon>Agaricomycetidae</taxon>
        <taxon>Agaricales</taxon>
        <taxon>Marasmiineae</taxon>
        <taxon>Omphalotaceae</taxon>
        <taxon>Lentinula</taxon>
    </lineage>
</organism>
<feature type="compositionally biased region" description="Polar residues" evidence="1">
    <location>
        <begin position="142"/>
        <end position="155"/>
    </location>
</feature>
<sequence length="218" mass="24514">MRLRALKRDDRNARARERDRRKGQSLVLRIVRRCLGLLQRTTNPQPSGQVHLHPKDVYENEVWKMLKGHQGLGFTVCLHQLPRCYPPPLLLRGINGKERKETQDSEAPRRYSISLHRSISHSRSRAIRPSRSPIPDAGIGSITPTSTATTSHPNTSMSPMGKISSSLSSGWRRSEHLPIQPSAGEFHCSPTRPVRSDGVATLHPSLNRGFESRVCVTR</sequence>
<feature type="region of interest" description="Disordered" evidence="1">
    <location>
        <begin position="91"/>
        <end position="173"/>
    </location>
</feature>
<evidence type="ECO:0000313" key="3">
    <source>
        <dbReference type="Proteomes" id="UP001142393"/>
    </source>
</evidence>
<proteinExistence type="predicted"/>
<evidence type="ECO:0000256" key="1">
    <source>
        <dbReference type="SAM" id="MobiDB-lite"/>
    </source>
</evidence>